<evidence type="ECO:0000256" key="6">
    <source>
        <dbReference type="ARBA" id="ARBA00022741"/>
    </source>
</evidence>
<feature type="transmembrane region" description="Helical" evidence="10">
    <location>
        <begin position="309"/>
        <end position="335"/>
    </location>
</feature>
<evidence type="ECO:0000256" key="1">
    <source>
        <dbReference type="ARBA" id="ARBA00004141"/>
    </source>
</evidence>
<dbReference type="Pfam" id="PF08370">
    <property type="entry name" value="PDR_assoc"/>
    <property type="match status" value="1"/>
</dbReference>
<evidence type="ECO:0000256" key="5">
    <source>
        <dbReference type="ARBA" id="ARBA00022737"/>
    </source>
</evidence>
<dbReference type="OMA" id="MSLMETG"/>
<dbReference type="Pfam" id="PF00005">
    <property type="entry name" value="ABC_tran"/>
    <property type="match status" value="1"/>
</dbReference>
<dbReference type="Gramene" id="OQU89274">
    <property type="protein sequence ID" value="OQU89274"/>
    <property type="gene ID" value="SORBI_3002G168100"/>
</dbReference>
<dbReference type="InParanoid" id="A0A1W0W4D4"/>
<dbReference type="InterPro" id="IPR013581">
    <property type="entry name" value="PDR_assoc"/>
</dbReference>
<dbReference type="PROSITE" id="PS50893">
    <property type="entry name" value="ABC_TRANSPORTER_2"/>
    <property type="match status" value="1"/>
</dbReference>
<evidence type="ECO:0000256" key="7">
    <source>
        <dbReference type="ARBA" id="ARBA00022840"/>
    </source>
</evidence>
<feature type="transmembrane region" description="Helical" evidence="10">
    <location>
        <begin position="230"/>
        <end position="247"/>
    </location>
</feature>
<comment type="similarity">
    <text evidence="2">Belongs to the ABC transporter superfamily. ABCG family. PDR (TC 3.A.1.205) subfamily.</text>
</comment>
<feature type="transmembrane region" description="Helical" evidence="10">
    <location>
        <begin position="122"/>
        <end position="140"/>
    </location>
</feature>
<dbReference type="InterPro" id="IPR027417">
    <property type="entry name" value="P-loop_NTPase"/>
</dbReference>
<evidence type="ECO:0000256" key="4">
    <source>
        <dbReference type="ARBA" id="ARBA00022692"/>
    </source>
</evidence>
<keyword evidence="4 10" id="KW-0812">Transmembrane</keyword>
<dbReference type="Gene3D" id="3.40.50.300">
    <property type="entry name" value="P-loop containing nucleotide triphosphate hydrolases"/>
    <property type="match status" value="1"/>
</dbReference>
<comment type="subcellular location">
    <subcellularLocation>
        <location evidence="1">Membrane</location>
        <topology evidence="1">Multi-pass membrane protein</topology>
    </subcellularLocation>
</comment>
<dbReference type="Proteomes" id="UP000000768">
    <property type="component" value="Chromosome 2"/>
</dbReference>
<evidence type="ECO:0000313" key="12">
    <source>
        <dbReference type="EMBL" id="OQU89274.1"/>
    </source>
</evidence>
<keyword evidence="9 10" id="KW-0472">Membrane</keyword>
<sequence length="980" mass="112755">MDQQQYWARDEREYQYHSTESFVKCFRAYNFPTLLEDQECQKYDKQGSKASENVDGKSIPKWYIFRACFAREVLLLKRNYPLHIFKAVQIIFLAFVLATLFFRTEMNHNDVFDGNKYMGSLFMGIAVVNFNGMTEQAVIVKRLPTFYKQRELLGLPGWALICTIFLISIPMSLMETGLWTLSTYYTIGYAPSPIRFFQQLLVLFMMHQMSVSLFRLIASIARTRVMTNMLATETLIAILILGGFIISKDDLQPWMRWGCWASPFTYSLNAVALNEFLDKRWATAFHYENVYTTGEAVLKARGLITEWHWYWVCVCVLFGFSLIFNLASIFAFEFLNYPREHHRRTKAREVQDVVDRDQIVGSWNKADDQCNLPFQPLSLVFRQINYFVDMPREMRKNGVTEKRLQLLQDVSGAFRPGVLTALMGITGAGKTTLLDVLAGRKTGGYIEGTINISGYPKKQETFSRISGYCEQTDIHTPYLTVYESLQFSAYLRLPSEVNSDKRDKIVEEVMGLIELTDLRSAMVGIPGVNGLSAEQRKRLTIAVELVASPSIIFMDEPTTGLDARAAAIVMRTVRNTVNTGRTVVCTIHQPSIEIFESFDELLLMKRGGQLIYSGSLGPLSSSLIKYFEAIPGVPSIKDGQNPATWMLDISSQAMEYAIGVDYSEIYRNSSRHKENMALIDDLSQLRPHQKDLHFQQRYWPNFKEQCIACLWKQHCSFWKNPELNITRFLYTFAVSITFGMVFWRIGLTIKEQQDVFNILGTAYTSALFLGYVNCSMLQPIVASERVVFYREKASGMYSSMAYVIAQIAVEIPYMLIQVFVFSAIVYPMVGFQLTVTKFFWFVLYMILSFIDFILYGMMVVALTPNEEIAVVLSFFIFMLWNVFAGFIVPRKMIPAWWRWMYWSDPAAWTIYGLMLSQLGDHMELIHVPGQPDQPVSEFLKEYLGLQDDYISLVTTLHIALSTLFGVVFCLGIKYLKFQTR</sequence>
<keyword evidence="5" id="KW-0677">Repeat</keyword>
<dbReference type="InterPro" id="IPR003593">
    <property type="entry name" value="AAA+_ATPase"/>
</dbReference>
<evidence type="ECO:0000259" key="11">
    <source>
        <dbReference type="PROSITE" id="PS50893"/>
    </source>
</evidence>
<protein>
    <recommendedName>
        <fullName evidence="11">ABC transporter domain-containing protein</fullName>
    </recommendedName>
</protein>
<evidence type="ECO:0000256" key="2">
    <source>
        <dbReference type="ARBA" id="ARBA00006012"/>
    </source>
</evidence>
<reference evidence="12 13" key="1">
    <citation type="journal article" date="2009" name="Nature">
        <title>The Sorghum bicolor genome and the diversification of grasses.</title>
        <authorList>
            <person name="Paterson A.H."/>
            <person name="Bowers J.E."/>
            <person name="Bruggmann R."/>
            <person name="Dubchak I."/>
            <person name="Grimwood J."/>
            <person name="Gundlach H."/>
            <person name="Haberer G."/>
            <person name="Hellsten U."/>
            <person name="Mitros T."/>
            <person name="Poliakov A."/>
            <person name="Schmutz J."/>
            <person name="Spannagl M."/>
            <person name="Tang H."/>
            <person name="Wang X."/>
            <person name="Wicker T."/>
            <person name="Bharti A.K."/>
            <person name="Chapman J."/>
            <person name="Feltus F.A."/>
            <person name="Gowik U."/>
            <person name="Grigoriev I.V."/>
            <person name="Lyons E."/>
            <person name="Maher C.A."/>
            <person name="Martis M."/>
            <person name="Narechania A."/>
            <person name="Otillar R.P."/>
            <person name="Penning B.W."/>
            <person name="Salamov A.A."/>
            <person name="Wang Y."/>
            <person name="Zhang L."/>
            <person name="Carpita N.C."/>
            <person name="Freeling M."/>
            <person name="Gingle A.R."/>
            <person name="Hash C.T."/>
            <person name="Keller B."/>
            <person name="Klein P."/>
            <person name="Kresovich S."/>
            <person name="McCann M.C."/>
            <person name="Ming R."/>
            <person name="Peterson D.G."/>
            <person name="Mehboob-ur-Rahman"/>
            <person name="Ware D."/>
            <person name="Westhoff P."/>
            <person name="Mayer K.F."/>
            <person name="Messing J."/>
            <person name="Rokhsar D.S."/>
        </authorList>
    </citation>
    <scope>NUCLEOTIDE SEQUENCE [LARGE SCALE GENOMIC DNA]</scope>
    <source>
        <strain evidence="13">cv. BTx623</strain>
    </source>
</reference>
<dbReference type="InterPro" id="IPR003439">
    <property type="entry name" value="ABC_transporter-like_ATP-bd"/>
</dbReference>
<dbReference type="GO" id="GO:0140359">
    <property type="term" value="F:ABC-type transporter activity"/>
    <property type="evidence" value="ECO:0007669"/>
    <property type="project" value="InterPro"/>
</dbReference>
<evidence type="ECO:0000256" key="10">
    <source>
        <dbReference type="SAM" id="Phobius"/>
    </source>
</evidence>
<feature type="transmembrane region" description="Helical" evidence="10">
    <location>
        <begin position="949"/>
        <end position="975"/>
    </location>
</feature>
<dbReference type="FunFam" id="3.40.50.300:FF:000157">
    <property type="entry name" value="ABC transporter G family member 34"/>
    <property type="match status" value="1"/>
</dbReference>
<dbReference type="GO" id="GO:0005886">
    <property type="term" value="C:plasma membrane"/>
    <property type="evidence" value="ECO:0007669"/>
    <property type="project" value="UniProtKB-ARBA"/>
</dbReference>
<dbReference type="SMART" id="SM00382">
    <property type="entry name" value="AAA"/>
    <property type="match status" value="1"/>
</dbReference>
<keyword evidence="8 10" id="KW-1133">Transmembrane helix</keyword>
<dbReference type="eggNOG" id="KOG0065">
    <property type="taxonomic scope" value="Eukaryota"/>
</dbReference>
<feature type="domain" description="ABC transporter" evidence="11">
    <location>
        <begin position="385"/>
        <end position="632"/>
    </location>
</feature>
<evidence type="ECO:0000256" key="9">
    <source>
        <dbReference type="ARBA" id="ARBA00023136"/>
    </source>
</evidence>
<dbReference type="Pfam" id="PF01061">
    <property type="entry name" value="ABC2_membrane"/>
    <property type="match status" value="2"/>
</dbReference>
<evidence type="ECO:0000313" key="13">
    <source>
        <dbReference type="Proteomes" id="UP000000768"/>
    </source>
</evidence>
<dbReference type="SUPFAM" id="SSF52540">
    <property type="entry name" value="P-loop containing nucleoside triphosphate hydrolases"/>
    <property type="match status" value="1"/>
</dbReference>
<proteinExistence type="inferred from homology"/>
<feature type="transmembrane region" description="Helical" evidence="10">
    <location>
        <begin position="802"/>
        <end position="826"/>
    </location>
</feature>
<feature type="transmembrane region" description="Helical" evidence="10">
    <location>
        <begin position="868"/>
        <end position="888"/>
    </location>
</feature>
<organism evidence="12 13">
    <name type="scientific">Sorghum bicolor</name>
    <name type="common">Sorghum</name>
    <name type="synonym">Sorghum vulgare</name>
    <dbReference type="NCBI Taxonomy" id="4558"/>
    <lineage>
        <taxon>Eukaryota</taxon>
        <taxon>Viridiplantae</taxon>
        <taxon>Streptophyta</taxon>
        <taxon>Embryophyta</taxon>
        <taxon>Tracheophyta</taxon>
        <taxon>Spermatophyta</taxon>
        <taxon>Magnoliopsida</taxon>
        <taxon>Liliopsida</taxon>
        <taxon>Poales</taxon>
        <taxon>Poaceae</taxon>
        <taxon>PACMAD clade</taxon>
        <taxon>Panicoideae</taxon>
        <taxon>Andropogonodae</taxon>
        <taxon>Andropogoneae</taxon>
        <taxon>Sorghinae</taxon>
        <taxon>Sorghum</taxon>
    </lineage>
</organism>
<accession>A0A1W0W4D4</accession>
<dbReference type="CDD" id="cd03232">
    <property type="entry name" value="ABCG_PDR_domain2"/>
    <property type="match status" value="1"/>
</dbReference>
<reference evidence="13" key="2">
    <citation type="journal article" date="2018" name="Plant J.">
        <title>The Sorghum bicolor reference genome: improved assembly, gene annotations, a transcriptome atlas, and signatures of genome organization.</title>
        <authorList>
            <person name="McCormick R.F."/>
            <person name="Truong S.K."/>
            <person name="Sreedasyam A."/>
            <person name="Jenkins J."/>
            <person name="Shu S."/>
            <person name="Sims D."/>
            <person name="Kennedy M."/>
            <person name="Amirebrahimi M."/>
            <person name="Weers B.D."/>
            <person name="McKinley B."/>
            <person name="Mattison A."/>
            <person name="Morishige D.T."/>
            <person name="Grimwood J."/>
            <person name="Schmutz J."/>
            <person name="Mullet J.E."/>
        </authorList>
    </citation>
    <scope>NUCLEOTIDE SEQUENCE [LARGE SCALE GENOMIC DNA]</scope>
    <source>
        <strain evidence="13">cv. BTx623</strain>
    </source>
</reference>
<keyword evidence="7" id="KW-0067">ATP-binding</keyword>
<dbReference type="PANTHER" id="PTHR19241">
    <property type="entry name" value="ATP-BINDING CASSETTE TRANSPORTER"/>
    <property type="match status" value="1"/>
</dbReference>
<feature type="transmembrane region" description="Helical" evidence="10">
    <location>
        <begin position="194"/>
        <end position="218"/>
    </location>
</feature>
<dbReference type="GO" id="GO:0016887">
    <property type="term" value="F:ATP hydrolysis activity"/>
    <property type="evidence" value="ECO:0007669"/>
    <property type="project" value="InterPro"/>
</dbReference>
<keyword evidence="13" id="KW-1185">Reference proteome</keyword>
<feature type="transmembrane region" description="Helical" evidence="10">
    <location>
        <begin position="152"/>
        <end position="174"/>
    </location>
</feature>
<dbReference type="AlphaFoldDB" id="A0A1W0W4D4"/>
<keyword evidence="6" id="KW-0547">Nucleotide-binding</keyword>
<dbReference type="EMBL" id="CM000761">
    <property type="protein sequence ID" value="OQU89274.1"/>
    <property type="molecule type" value="Genomic_DNA"/>
</dbReference>
<feature type="transmembrane region" description="Helical" evidence="10">
    <location>
        <begin position="728"/>
        <end position="746"/>
    </location>
</feature>
<evidence type="ECO:0000256" key="3">
    <source>
        <dbReference type="ARBA" id="ARBA00022448"/>
    </source>
</evidence>
<evidence type="ECO:0000256" key="8">
    <source>
        <dbReference type="ARBA" id="ARBA00022989"/>
    </source>
</evidence>
<name>A0A1W0W4D4_SORBI</name>
<keyword evidence="3" id="KW-0813">Transport</keyword>
<dbReference type="InterPro" id="IPR034003">
    <property type="entry name" value="ABCG_PDR_2"/>
</dbReference>
<feature type="transmembrane region" description="Helical" evidence="10">
    <location>
        <begin position="838"/>
        <end position="861"/>
    </location>
</feature>
<gene>
    <name evidence="12" type="ORF">SORBI_3002G168100</name>
</gene>
<feature type="transmembrane region" description="Helical" evidence="10">
    <location>
        <begin position="84"/>
        <end position="102"/>
    </location>
</feature>
<dbReference type="InterPro" id="IPR013525">
    <property type="entry name" value="ABC2_TM"/>
</dbReference>
<feature type="transmembrane region" description="Helical" evidence="10">
    <location>
        <begin position="758"/>
        <end position="781"/>
    </location>
</feature>
<dbReference type="GO" id="GO:0005524">
    <property type="term" value="F:ATP binding"/>
    <property type="evidence" value="ECO:0007669"/>
    <property type="project" value="UniProtKB-KW"/>
</dbReference>